<evidence type="ECO:0000256" key="6">
    <source>
        <dbReference type="ARBA" id="ARBA00022475"/>
    </source>
</evidence>
<dbReference type="EMBL" id="JSUM01000020">
    <property type="protein sequence ID" value="KGQ69447.1"/>
    <property type="molecule type" value="Genomic_DNA"/>
</dbReference>
<evidence type="ECO:0000256" key="7">
    <source>
        <dbReference type="ARBA" id="ARBA00022519"/>
    </source>
</evidence>
<evidence type="ECO:0000256" key="1">
    <source>
        <dbReference type="ARBA" id="ARBA00002442"/>
    </source>
</evidence>
<evidence type="ECO:0000256" key="9">
    <source>
        <dbReference type="ARBA" id="ARBA00022748"/>
    </source>
</evidence>
<dbReference type="PANTHER" id="PTHR37531">
    <property type="entry name" value="HEME EXPORTER PROTEIN D"/>
    <property type="match status" value="1"/>
</dbReference>
<dbReference type="Pfam" id="PF04995">
    <property type="entry name" value="CcmD"/>
    <property type="match status" value="1"/>
</dbReference>
<feature type="region of interest" description="Disordered" evidence="13">
    <location>
        <begin position="55"/>
        <end position="75"/>
    </location>
</feature>
<accession>A0A0A3ANT4</accession>
<feature type="transmembrane region" description="Helical" evidence="12">
    <location>
        <begin position="20"/>
        <end position="40"/>
    </location>
</feature>
<organism evidence="14 15">
    <name type="scientific">Chelonobacter oris</name>
    <dbReference type="NCBI Taxonomy" id="505317"/>
    <lineage>
        <taxon>Bacteria</taxon>
        <taxon>Pseudomonadati</taxon>
        <taxon>Pseudomonadota</taxon>
        <taxon>Gammaproteobacteria</taxon>
        <taxon>Pasteurellales</taxon>
        <taxon>Pasteurellaceae</taxon>
        <taxon>Chelonobacter</taxon>
    </lineage>
</organism>
<dbReference type="GO" id="GO:0015886">
    <property type="term" value="P:heme transport"/>
    <property type="evidence" value="ECO:0007669"/>
    <property type="project" value="InterPro"/>
</dbReference>
<evidence type="ECO:0000256" key="2">
    <source>
        <dbReference type="ARBA" id="ARBA00004377"/>
    </source>
</evidence>
<dbReference type="GO" id="GO:0017004">
    <property type="term" value="P:cytochrome complex assembly"/>
    <property type="evidence" value="ECO:0007669"/>
    <property type="project" value="UniProtKB-KW"/>
</dbReference>
<keyword evidence="6 12" id="KW-1003">Cell membrane</keyword>
<evidence type="ECO:0000256" key="11">
    <source>
        <dbReference type="ARBA" id="ARBA00023136"/>
    </source>
</evidence>
<keyword evidence="8 12" id="KW-0812">Transmembrane</keyword>
<comment type="subcellular location">
    <subcellularLocation>
        <location evidence="2 12">Cell inner membrane</location>
        <topology evidence="2 12">Single-pass membrane protein</topology>
    </subcellularLocation>
</comment>
<evidence type="ECO:0000256" key="3">
    <source>
        <dbReference type="ARBA" id="ARBA00008741"/>
    </source>
</evidence>
<evidence type="ECO:0000256" key="13">
    <source>
        <dbReference type="SAM" id="MobiDB-lite"/>
    </source>
</evidence>
<evidence type="ECO:0000256" key="4">
    <source>
        <dbReference type="ARBA" id="ARBA00016461"/>
    </source>
</evidence>
<keyword evidence="7 12" id="KW-0997">Cell inner membrane</keyword>
<evidence type="ECO:0000256" key="12">
    <source>
        <dbReference type="RuleBase" id="RU363101"/>
    </source>
</evidence>
<dbReference type="RefSeq" id="WP_034617998.1">
    <property type="nucleotide sequence ID" value="NZ_JSUM01000020.1"/>
</dbReference>
<keyword evidence="9 12" id="KW-0201">Cytochrome c-type biogenesis</keyword>
<dbReference type="STRING" id="505317.OA57_11440"/>
<comment type="similarity">
    <text evidence="3 12">Belongs to the CcmD/CycX/HelD family.</text>
</comment>
<dbReference type="InterPro" id="IPR007078">
    <property type="entry name" value="Haem_export_protD_CcmD"/>
</dbReference>
<evidence type="ECO:0000313" key="14">
    <source>
        <dbReference type="EMBL" id="KGQ69447.1"/>
    </source>
</evidence>
<dbReference type="GO" id="GO:0005886">
    <property type="term" value="C:plasma membrane"/>
    <property type="evidence" value="ECO:0007669"/>
    <property type="project" value="UniProtKB-SubCell"/>
</dbReference>
<evidence type="ECO:0000313" key="15">
    <source>
        <dbReference type="Proteomes" id="UP000030380"/>
    </source>
</evidence>
<name>A0A0A3ANT4_9PAST</name>
<evidence type="ECO:0000256" key="8">
    <source>
        <dbReference type="ARBA" id="ARBA00022692"/>
    </source>
</evidence>
<dbReference type="NCBIfam" id="TIGR03141">
    <property type="entry name" value="cytochro_ccmD"/>
    <property type="match status" value="1"/>
</dbReference>
<protein>
    <recommendedName>
        <fullName evidence="4 12">Heme exporter protein D</fullName>
    </recommendedName>
</protein>
<dbReference type="PANTHER" id="PTHR37531:SF1">
    <property type="entry name" value="HEME EXPORTER PROTEIN D"/>
    <property type="match status" value="1"/>
</dbReference>
<gene>
    <name evidence="14" type="ORF">OA57_11440</name>
</gene>
<keyword evidence="5 12" id="KW-0813">Transport</keyword>
<dbReference type="Proteomes" id="UP000030380">
    <property type="component" value="Unassembled WGS sequence"/>
</dbReference>
<feature type="compositionally biased region" description="Polar residues" evidence="13">
    <location>
        <begin position="65"/>
        <end position="75"/>
    </location>
</feature>
<keyword evidence="11 12" id="KW-0472">Membrane</keyword>
<keyword evidence="15" id="KW-1185">Reference proteome</keyword>
<comment type="function">
    <text evidence="1 12">Required for the export of heme to the periplasm for the biogenesis of c-type cytochromes.</text>
</comment>
<comment type="caution">
    <text evidence="14">The sequence shown here is derived from an EMBL/GenBank/DDBJ whole genome shotgun (WGS) entry which is preliminary data.</text>
</comment>
<reference evidence="14 15" key="1">
    <citation type="submission" date="2014-11" db="EMBL/GenBank/DDBJ databases">
        <title>Draft genome sequence of Chelonobacter oris 1662T, associated with respiratory disease in Hermann's Tortoises.</title>
        <authorList>
            <person name="Kudirkiene E."/>
            <person name="Hansen M.J."/>
            <person name="Bojesen A.M."/>
        </authorList>
    </citation>
    <scope>NUCLEOTIDE SEQUENCE [LARGE SCALE GENOMIC DNA]</scope>
    <source>
        <strain evidence="14 15">1662</strain>
    </source>
</reference>
<dbReference type="AlphaFoldDB" id="A0A0A3ANT4"/>
<dbReference type="InterPro" id="IPR052075">
    <property type="entry name" value="Heme_exporter_D"/>
</dbReference>
<keyword evidence="10 12" id="KW-1133">Transmembrane helix</keyword>
<dbReference type="GO" id="GO:1903607">
    <property type="term" value="P:cytochrome c biosynthetic process"/>
    <property type="evidence" value="ECO:0007669"/>
    <property type="project" value="TreeGrafter"/>
</dbReference>
<evidence type="ECO:0000256" key="10">
    <source>
        <dbReference type="ARBA" id="ARBA00022989"/>
    </source>
</evidence>
<evidence type="ECO:0000256" key="5">
    <source>
        <dbReference type="ARBA" id="ARBA00022448"/>
    </source>
</evidence>
<proteinExistence type="inferred from homology"/>
<sequence>MTPFFQTWHDFFNMGGYGFYVWLCYAVTIVALLILIIASIGEKKQILKWVAKERQRQQRLGQRQTSPTTGGRNES</sequence>